<dbReference type="PANTHER" id="PTHR42648">
    <property type="entry name" value="TRANSPOSASE, PUTATIVE-RELATED"/>
    <property type="match status" value="1"/>
</dbReference>
<gene>
    <name evidence="2" type="ORF">Tco_0628252</name>
</gene>
<reference evidence="2" key="1">
    <citation type="journal article" date="2022" name="Int. J. Mol. Sci.">
        <title>Draft Genome of Tanacetum Coccineum: Genomic Comparison of Closely Related Tanacetum-Family Plants.</title>
        <authorList>
            <person name="Yamashiro T."/>
            <person name="Shiraishi A."/>
            <person name="Nakayama K."/>
            <person name="Satake H."/>
        </authorList>
    </citation>
    <scope>NUCLEOTIDE SEQUENCE</scope>
</reference>
<dbReference type="InterPro" id="IPR036397">
    <property type="entry name" value="RNaseH_sf"/>
</dbReference>
<keyword evidence="3" id="KW-1185">Reference proteome</keyword>
<proteinExistence type="predicted"/>
<accession>A0ABQ4WPU1</accession>
<evidence type="ECO:0000313" key="2">
    <source>
        <dbReference type="EMBL" id="GJS54890.1"/>
    </source>
</evidence>
<dbReference type="SUPFAM" id="SSF53098">
    <property type="entry name" value="Ribonuclease H-like"/>
    <property type="match status" value="1"/>
</dbReference>
<keyword evidence="1" id="KW-0175">Coiled coil</keyword>
<dbReference type="PANTHER" id="PTHR42648:SF32">
    <property type="entry name" value="RIBONUCLEASE H-LIKE DOMAIN, GAG-PRE-INTEGRASE DOMAIN PROTEIN-RELATED"/>
    <property type="match status" value="1"/>
</dbReference>
<dbReference type="Gene3D" id="3.30.420.10">
    <property type="entry name" value="Ribonuclease H-like superfamily/Ribonuclease H"/>
    <property type="match status" value="1"/>
</dbReference>
<evidence type="ECO:0000256" key="1">
    <source>
        <dbReference type="SAM" id="Coils"/>
    </source>
</evidence>
<dbReference type="EMBL" id="BQNB010008832">
    <property type="protein sequence ID" value="GJS54890.1"/>
    <property type="molecule type" value="Genomic_DNA"/>
</dbReference>
<reference evidence="2" key="2">
    <citation type="submission" date="2022-01" db="EMBL/GenBank/DDBJ databases">
        <authorList>
            <person name="Yamashiro T."/>
            <person name="Shiraishi A."/>
            <person name="Satake H."/>
            <person name="Nakayama K."/>
        </authorList>
    </citation>
    <scope>NUCLEOTIDE SEQUENCE</scope>
</reference>
<dbReference type="InterPro" id="IPR039537">
    <property type="entry name" value="Retrotran_Ty1/copia-like"/>
</dbReference>
<dbReference type="Proteomes" id="UP001151760">
    <property type="component" value="Unassembled WGS sequence"/>
</dbReference>
<comment type="caution">
    <text evidence="2">The sequence shown here is derived from an EMBL/GenBank/DDBJ whole genome shotgun (WGS) entry which is preliminary data.</text>
</comment>
<protein>
    <submittedName>
        <fullName evidence="2">Retrovirus-related pol polyprotein from transposon TNT 1-94</fullName>
    </submittedName>
</protein>
<dbReference type="InterPro" id="IPR012337">
    <property type="entry name" value="RNaseH-like_sf"/>
</dbReference>
<name>A0ABQ4WPU1_9ASTR</name>
<evidence type="ECO:0000313" key="3">
    <source>
        <dbReference type="Proteomes" id="UP001151760"/>
    </source>
</evidence>
<organism evidence="2 3">
    <name type="scientific">Tanacetum coccineum</name>
    <dbReference type="NCBI Taxonomy" id="301880"/>
    <lineage>
        <taxon>Eukaryota</taxon>
        <taxon>Viridiplantae</taxon>
        <taxon>Streptophyta</taxon>
        <taxon>Embryophyta</taxon>
        <taxon>Tracheophyta</taxon>
        <taxon>Spermatophyta</taxon>
        <taxon>Magnoliopsida</taxon>
        <taxon>eudicotyledons</taxon>
        <taxon>Gunneridae</taxon>
        <taxon>Pentapetalae</taxon>
        <taxon>asterids</taxon>
        <taxon>campanulids</taxon>
        <taxon>Asterales</taxon>
        <taxon>Asteraceae</taxon>
        <taxon>Asteroideae</taxon>
        <taxon>Anthemideae</taxon>
        <taxon>Anthemidinae</taxon>
        <taxon>Tanacetum</taxon>
    </lineage>
</organism>
<feature type="coiled-coil region" evidence="1">
    <location>
        <begin position="29"/>
        <end position="87"/>
    </location>
</feature>
<sequence length="493" mass="55673">MADDDDRKHVPDYTHVDLIYVEDQVVSKYNLLKEELSLHISELSNLKNTVSINCSFQNEVIRINLENKSLKDEISDLKQVIEKWTCSKVTLDQLLFEQVLGNIVKALGGRRRRKEKISTKEVIFSKADESSSEKIPEITSDSESDCEAQEPLPPLPKLIGAEPACTPNSLISLVNLTHNMADLTLGTSVTKKTKPTCEKVSPAYVIKKKTKRKSPVVPDKKADSSTEQLLLTLIEEVKELKMKIKTPLDTSPSNSHAIKKAPKIPKPFKEYKYCGFNDHHSDNYEYYPGCEVCGSIANEPVDCPKRYSKEPGPKVVFGDDSSGDTEGYGSVNCNGITFTRVAYVNGLKHNLIRISQLCDANFKGISQNFSSPCTPEQNEVVEKRNRTLIEAATTMLNSAKLPKQFWGEAVNIACLTQNRSIIVKRHRKTTYDVFRGRSTDISYFHWPKLSEYSTSEDKKWRKMFMSHSVKTMKQFLNPALKEMKSASMKIDLS</sequence>